<organism evidence="5">
    <name type="scientific">Leptolyngbya boryana CZ1</name>
    <dbReference type="NCBI Taxonomy" id="3060204"/>
    <lineage>
        <taxon>Bacteria</taxon>
        <taxon>Bacillati</taxon>
        <taxon>Cyanobacteriota</taxon>
        <taxon>Cyanophyceae</taxon>
        <taxon>Leptolyngbyales</taxon>
        <taxon>Leptolyngbyaceae</taxon>
        <taxon>Leptolyngbya group</taxon>
        <taxon>Leptolyngbya</taxon>
    </lineage>
</organism>
<feature type="domain" description="JmjC" evidence="4">
    <location>
        <begin position="66"/>
        <end position="239"/>
    </location>
</feature>
<dbReference type="PANTHER" id="PTHR13096:SF9">
    <property type="entry name" value="BIFUNCTIONAL LYSINE-SPECIFIC DEMETHYLASE AND HISTIDYL-HYDROXYLASE"/>
    <property type="match status" value="1"/>
</dbReference>
<dbReference type="PROSITE" id="PS51184">
    <property type="entry name" value="JMJC"/>
    <property type="match status" value="1"/>
</dbReference>
<dbReference type="EMBL" id="CP130144">
    <property type="protein sequence ID" value="WNZ43900.1"/>
    <property type="molecule type" value="Genomic_DNA"/>
</dbReference>
<sequence>MVSQFDFDHLIAPLDATDFFAHYWEKKPLLLKNRDQSYYAQLGAIADIDAILNFSRLKPPEIRVVKNQQELLPSTYINTDGSFNLNQLYKAYQEGHTLIINGLQQFWQPLATLCQTLQADLNHLIIANLYLSPKSSKGLKPHFDTHDVFVLQVEGSKQWYVHHPSQVTPLLGSFQPIFSEEHLGEPIESVRLEAGDLLYIPRGFVHHAETTETSSLHLTLGIYPAQWFDLIVTALTAVSMKDERFRKALPIGFLDQEDLKSSLKTQMYDLIEHLMNNFQIDEVMQMMEDRFIRQIPQIPDGQFAQIDALDQVHLNSTIVKRSGMRCRIIPKGFNVSIQFPGNTIKGLSYIEPALRFIADTETFVVQELPDVLTDEAKVTLVQRLIRGGLLKVANGFVA</sequence>
<evidence type="ECO:0000256" key="3">
    <source>
        <dbReference type="ARBA" id="ARBA00023004"/>
    </source>
</evidence>
<dbReference type="RefSeq" id="WP_190650332.1">
    <property type="nucleotide sequence ID" value="NZ_CP130144.1"/>
</dbReference>
<reference evidence="5" key="2">
    <citation type="submission" date="2023-07" db="EMBL/GenBank/DDBJ databases">
        <authorList>
            <person name="Bai X.-H."/>
            <person name="Wang H.-H."/>
            <person name="Wang J."/>
            <person name="Ma M.-Y."/>
            <person name="Hu H.-H."/>
            <person name="Song Z.-L."/>
            <person name="Ma H.-G."/>
            <person name="Fan Y."/>
            <person name="Du C.-Y."/>
            <person name="Xu J.-C."/>
        </authorList>
    </citation>
    <scope>NUCLEOTIDE SEQUENCE</scope>
    <source>
        <strain evidence="5">CZ1</strain>
    </source>
</reference>
<keyword evidence="2" id="KW-0479">Metal-binding</keyword>
<dbReference type="InterPro" id="IPR039994">
    <property type="entry name" value="NO66-like"/>
</dbReference>
<evidence type="ECO:0000259" key="4">
    <source>
        <dbReference type="PROSITE" id="PS51184"/>
    </source>
</evidence>
<dbReference type="Pfam" id="PF08007">
    <property type="entry name" value="JmjC_2"/>
    <property type="match status" value="1"/>
</dbReference>
<dbReference type="Gene3D" id="2.60.120.650">
    <property type="entry name" value="Cupin"/>
    <property type="match status" value="1"/>
</dbReference>
<gene>
    <name evidence="5" type="ORF">Q2T42_18865</name>
</gene>
<evidence type="ECO:0000256" key="1">
    <source>
        <dbReference type="ARBA" id="ARBA00001954"/>
    </source>
</evidence>
<accession>A0AA97AR59</accession>
<dbReference type="GO" id="GO:0051864">
    <property type="term" value="F:histone H3K36 demethylase activity"/>
    <property type="evidence" value="ECO:0007669"/>
    <property type="project" value="TreeGrafter"/>
</dbReference>
<reference evidence="5" key="1">
    <citation type="journal article" date="2023" name="Plants (Basel)">
        <title>Genomic Analysis of Leptolyngbya boryana CZ1 Reveals Efficient Carbon Fixation Modules.</title>
        <authorList>
            <person name="Bai X."/>
            <person name="Wang H."/>
            <person name="Cheng W."/>
            <person name="Wang J."/>
            <person name="Ma M."/>
            <person name="Hu H."/>
            <person name="Song Z."/>
            <person name="Ma H."/>
            <person name="Fan Y."/>
            <person name="Du C."/>
            <person name="Xu J."/>
        </authorList>
    </citation>
    <scope>NUCLEOTIDE SEQUENCE</scope>
    <source>
        <strain evidence="5">CZ1</strain>
    </source>
</reference>
<evidence type="ECO:0000313" key="5">
    <source>
        <dbReference type="EMBL" id="WNZ43900.1"/>
    </source>
</evidence>
<name>A0AA97AR59_LEPBY</name>
<dbReference type="AlphaFoldDB" id="A0AA97AR59"/>
<proteinExistence type="predicted"/>
<dbReference type="InterPro" id="IPR003347">
    <property type="entry name" value="JmjC_dom"/>
</dbReference>
<dbReference type="GO" id="GO:0046872">
    <property type="term" value="F:metal ion binding"/>
    <property type="evidence" value="ECO:0007669"/>
    <property type="project" value="UniProtKB-KW"/>
</dbReference>
<protein>
    <submittedName>
        <fullName evidence="5">Cupin domain-containing protein</fullName>
    </submittedName>
</protein>
<dbReference type="SUPFAM" id="SSF51197">
    <property type="entry name" value="Clavaminate synthase-like"/>
    <property type="match status" value="1"/>
</dbReference>
<dbReference type="SMART" id="SM00558">
    <property type="entry name" value="JmjC"/>
    <property type="match status" value="1"/>
</dbReference>
<dbReference type="GO" id="GO:0032453">
    <property type="term" value="F:histone H3K4 demethylase activity"/>
    <property type="evidence" value="ECO:0007669"/>
    <property type="project" value="TreeGrafter"/>
</dbReference>
<dbReference type="PANTHER" id="PTHR13096">
    <property type="entry name" value="MINA53 MYC INDUCED NUCLEAR ANTIGEN"/>
    <property type="match status" value="1"/>
</dbReference>
<comment type="cofactor">
    <cofactor evidence="1">
        <name>Fe(2+)</name>
        <dbReference type="ChEBI" id="CHEBI:29033"/>
    </cofactor>
</comment>
<keyword evidence="3" id="KW-0408">Iron</keyword>
<evidence type="ECO:0000256" key="2">
    <source>
        <dbReference type="ARBA" id="ARBA00022723"/>
    </source>
</evidence>